<keyword evidence="4" id="KW-1185">Reference proteome</keyword>
<sequence>MAITRHIFRAALNWALPERCPCCGTITPAGGPFCADCWQQLQFLAPPWCHGCAMPFEYDRGAQSYCAACLAKPPKHDGIRAAVKYDDLSAKVALRLKYSGKIGLARVIAQQLVRHLPEQRDNIIITPVPLHWTRMWSRSFNQSALIGRALSAQSGIAFVPDILVRHKRTPSMRGLNAKGRRKAVGQAFSVHPKWQSRLKGSHIILIDDVLTTGATSDGCISVLKRSGASWIQLFCWARALRGESAGQN</sequence>
<reference evidence="3 4" key="1">
    <citation type="submission" date="2020-08" db="EMBL/GenBank/DDBJ databases">
        <title>Genomic Encyclopedia of Type Strains, Phase IV (KMG-IV): sequencing the most valuable type-strain genomes for metagenomic binning, comparative biology and taxonomic classification.</title>
        <authorList>
            <person name="Goeker M."/>
        </authorList>
    </citation>
    <scope>NUCLEOTIDE SEQUENCE [LARGE SCALE GENOMIC DNA]</scope>
    <source>
        <strain evidence="3 4">DSM 29050</strain>
    </source>
</reference>
<dbReference type="PANTHER" id="PTHR47505">
    <property type="entry name" value="DNA UTILIZATION PROTEIN YHGH"/>
    <property type="match status" value="1"/>
</dbReference>
<name>A0A840B414_9SPHN</name>
<dbReference type="Pfam" id="PF18912">
    <property type="entry name" value="DZR_2"/>
    <property type="match status" value="1"/>
</dbReference>
<evidence type="ECO:0000256" key="1">
    <source>
        <dbReference type="ARBA" id="ARBA00008007"/>
    </source>
</evidence>
<gene>
    <name evidence="3" type="ORF">GGR91_001542</name>
</gene>
<dbReference type="InterPro" id="IPR044005">
    <property type="entry name" value="DZR_2"/>
</dbReference>
<protein>
    <submittedName>
        <fullName evidence="3">ComF family protein</fullName>
    </submittedName>
</protein>
<accession>A0A840B414</accession>
<evidence type="ECO:0000313" key="3">
    <source>
        <dbReference type="EMBL" id="MBB3943284.1"/>
    </source>
</evidence>
<organism evidence="3 4">
    <name type="scientific">Sphingorhabdus rigui</name>
    <dbReference type="NCBI Taxonomy" id="1282858"/>
    <lineage>
        <taxon>Bacteria</taxon>
        <taxon>Pseudomonadati</taxon>
        <taxon>Pseudomonadota</taxon>
        <taxon>Alphaproteobacteria</taxon>
        <taxon>Sphingomonadales</taxon>
        <taxon>Sphingomonadaceae</taxon>
        <taxon>Sphingorhabdus</taxon>
    </lineage>
</organism>
<proteinExistence type="inferred from homology"/>
<dbReference type="EMBL" id="JACIEA010000002">
    <property type="protein sequence ID" value="MBB3943284.1"/>
    <property type="molecule type" value="Genomic_DNA"/>
</dbReference>
<comment type="similarity">
    <text evidence="1">Belongs to the ComF/GntX family.</text>
</comment>
<comment type="caution">
    <text evidence="3">The sequence shown here is derived from an EMBL/GenBank/DDBJ whole genome shotgun (WGS) entry which is preliminary data.</text>
</comment>
<evidence type="ECO:0000259" key="2">
    <source>
        <dbReference type="Pfam" id="PF18912"/>
    </source>
</evidence>
<feature type="domain" description="Double zinc ribbon" evidence="2">
    <location>
        <begin position="11"/>
        <end position="70"/>
    </location>
</feature>
<dbReference type="PANTHER" id="PTHR47505:SF1">
    <property type="entry name" value="DNA UTILIZATION PROTEIN YHGH"/>
    <property type="match status" value="1"/>
</dbReference>
<dbReference type="InterPro" id="IPR051910">
    <property type="entry name" value="ComF/GntX_DNA_util-trans"/>
</dbReference>
<dbReference type="InterPro" id="IPR000836">
    <property type="entry name" value="PRTase_dom"/>
</dbReference>
<dbReference type="RefSeq" id="WP_183941618.1">
    <property type="nucleotide sequence ID" value="NZ_BAABBG010000005.1"/>
</dbReference>
<evidence type="ECO:0000313" key="4">
    <source>
        <dbReference type="Proteomes" id="UP000581447"/>
    </source>
</evidence>
<dbReference type="CDD" id="cd06223">
    <property type="entry name" value="PRTases_typeI"/>
    <property type="match status" value="1"/>
</dbReference>
<dbReference type="AlphaFoldDB" id="A0A840B414"/>
<dbReference type="InterPro" id="IPR029057">
    <property type="entry name" value="PRTase-like"/>
</dbReference>
<dbReference type="Proteomes" id="UP000581447">
    <property type="component" value="Unassembled WGS sequence"/>
</dbReference>
<dbReference type="Gene3D" id="3.40.50.2020">
    <property type="match status" value="1"/>
</dbReference>
<dbReference type="SUPFAM" id="SSF53271">
    <property type="entry name" value="PRTase-like"/>
    <property type="match status" value="1"/>
</dbReference>